<sequence>MLDLTARKNLRPTRVSHCAVQTNSDIPVTSLFVIKSPGQVFFRPHCFVEVAARSQGTSTEDLMRRRSSQM</sequence>
<dbReference type="AlphaFoldDB" id="A0A2K2DPL0"/>
<evidence type="ECO:0000313" key="2">
    <source>
        <dbReference type="EnsemblPlants" id="PNT76215"/>
    </source>
</evidence>
<reference evidence="1 2" key="1">
    <citation type="journal article" date="2010" name="Nature">
        <title>Genome sequencing and analysis of the model grass Brachypodium distachyon.</title>
        <authorList>
            <consortium name="International Brachypodium Initiative"/>
        </authorList>
    </citation>
    <scope>NUCLEOTIDE SEQUENCE [LARGE SCALE GENOMIC DNA]</scope>
    <source>
        <strain evidence="1 2">Bd21</strain>
    </source>
</reference>
<evidence type="ECO:0000313" key="1">
    <source>
        <dbReference type="EMBL" id="PNT76215.1"/>
    </source>
</evidence>
<keyword evidence="3" id="KW-1185">Reference proteome</keyword>
<name>A0A2K2DPL0_BRADI</name>
<protein>
    <submittedName>
        <fullName evidence="1 2">Uncharacterized protein</fullName>
    </submittedName>
</protein>
<dbReference type="Proteomes" id="UP000008810">
    <property type="component" value="Chromosome 1"/>
</dbReference>
<dbReference type="Gramene" id="PNT76215">
    <property type="protein sequence ID" value="PNT76215"/>
    <property type="gene ID" value="BRADI_1g45863v3"/>
</dbReference>
<dbReference type="EnsemblPlants" id="PNT76215">
    <property type="protein sequence ID" value="PNT76215"/>
    <property type="gene ID" value="BRADI_1g45863v3"/>
</dbReference>
<organism evidence="1">
    <name type="scientific">Brachypodium distachyon</name>
    <name type="common">Purple false brome</name>
    <name type="synonym">Trachynia distachya</name>
    <dbReference type="NCBI Taxonomy" id="15368"/>
    <lineage>
        <taxon>Eukaryota</taxon>
        <taxon>Viridiplantae</taxon>
        <taxon>Streptophyta</taxon>
        <taxon>Embryophyta</taxon>
        <taxon>Tracheophyta</taxon>
        <taxon>Spermatophyta</taxon>
        <taxon>Magnoliopsida</taxon>
        <taxon>Liliopsida</taxon>
        <taxon>Poales</taxon>
        <taxon>Poaceae</taxon>
        <taxon>BOP clade</taxon>
        <taxon>Pooideae</taxon>
        <taxon>Stipodae</taxon>
        <taxon>Brachypodieae</taxon>
        <taxon>Brachypodium</taxon>
    </lineage>
</organism>
<gene>
    <name evidence="1" type="ORF">BRADI_1g45863v3</name>
</gene>
<evidence type="ECO:0000313" key="3">
    <source>
        <dbReference type="Proteomes" id="UP000008810"/>
    </source>
</evidence>
<dbReference type="InParanoid" id="A0A2K2DPL0"/>
<accession>A0A2K2DPL0</accession>
<proteinExistence type="predicted"/>
<reference evidence="2" key="3">
    <citation type="submission" date="2018-08" db="UniProtKB">
        <authorList>
            <consortium name="EnsemblPlants"/>
        </authorList>
    </citation>
    <scope>IDENTIFICATION</scope>
    <source>
        <strain evidence="2">cv. Bd21</strain>
    </source>
</reference>
<reference evidence="1" key="2">
    <citation type="submission" date="2017-06" db="EMBL/GenBank/DDBJ databases">
        <title>WGS assembly of Brachypodium distachyon.</title>
        <authorList>
            <consortium name="The International Brachypodium Initiative"/>
            <person name="Lucas S."/>
            <person name="Harmon-Smith M."/>
            <person name="Lail K."/>
            <person name="Tice H."/>
            <person name="Grimwood J."/>
            <person name="Bruce D."/>
            <person name="Barry K."/>
            <person name="Shu S."/>
            <person name="Lindquist E."/>
            <person name="Wang M."/>
            <person name="Pitluck S."/>
            <person name="Vogel J.P."/>
            <person name="Garvin D.F."/>
            <person name="Mockler T.C."/>
            <person name="Schmutz J."/>
            <person name="Rokhsar D."/>
            <person name="Bevan M.W."/>
        </authorList>
    </citation>
    <scope>NUCLEOTIDE SEQUENCE</scope>
    <source>
        <strain evidence="1">Bd21</strain>
    </source>
</reference>
<dbReference type="EMBL" id="CM000880">
    <property type="protein sequence ID" value="PNT76215.1"/>
    <property type="molecule type" value="Genomic_DNA"/>
</dbReference>